<evidence type="ECO:0000256" key="9">
    <source>
        <dbReference type="ARBA" id="ARBA00022932"/>
    </source>
</evidence>
<proteinExistence type="inferred from homology"/>
<keyword evidence="5" id="KW-0479">Metal-binding</keyword>
<evidence type="ECO:0000256" key="5">
    <source>
        <dbReference type="ARBA" id="ARBA00022723"/>
    </source>
</evidence>
<dbReference type="Proteomes" id="UP000253570">
    <property type="component" value="Unassembled WGS sequence"/>
</dbReference>
<dbReference type="PANTHER" id="PTHR11669:SF0">
    <property type="entry name" value="PROTEIN STICHEL-LIKE 2"/>
    <property type="match status" value="1"/>
</dbReference>
<evidence type="ECO:0000313" key="14">
    <source>
        <dbReference type="Proteomes" id="UP000253570"/>
    </source>
</evidence>
<dbReference type="Gene3D" id="1.10.8.60">
    <property type="match status" value="1"/>
</dbReference>
<dbReference type="Pfam" id="PF22608">
    <property type="entry name" value="DNAX_ATPase_lid"/>
    <property type="match status" value="1"/>
</dbReference>
<dbReference type="GO" id="GO:0003677">
    <property type="term" value="F:DNA binding"/>
    <property type="evidence" value="ECO:0007669"/>
    <property type="project" value="InterPro"/>
</dbReference>
<dbReference type="InterPro" id="IPR045085">
    <property type="entry name" value="HLD_clamp_pol_III_gamma_tau"/>
</dbReference>
<dbReference type="EC" id="2.7.7.7" evidence="11"/>
<keyword evidence="3 11" id="KW-0548">Nucleotidyltransferase</keyword>
<evidence type="ECO:0000256" key="6">
    <source>
        <dbReference type="ARBA" id="ARBA00022741"/>
    </source>
</evidence>
<dbReference type="GO" id="GO:0003887">
    <property type="term" value="F:DNA-directed DNA polymerase activity"/>
    <property type="evidence" value="ECO:0007669"/>
    <property type="project" value="UniProtKB-KW"/>
</dbReference>
<comment type="similarity">
    <text evidence="1 11">Belongs to the DnaX/STICHEL family.</text>
</comment>
<evidence type="ECO:0000256" key="1">
    <source>
        <dbReference type="ARBA" id="ARBA00006360"/>
    </source>
</evidence>
<dbReference type="InterPro" id="IPR008921">
    <property type="entry name" value="DNA_pol3_clamp-load_cplx_C"/>
</dbReference>
<dbReference type="Gene3D" id="1.20.272.10">
    <property type="match status" value="1"/>
</dbReference>
<dbReference type="GO" id="GO:0009360">
    <property type="term" value="C:DNA polymerase III complex"/>
    <property type="evidence" value="ECO:0007669"/>
    <property type="project" value="InterPro"/>
</dbReference>
<evidence type="ECO:0000256" key="8">
    <source>
        <dbReference type="ARBA" id="ARBA00022840"/>
    </source>
</evidence>
<evidence type="ECO:0000259" key="12">
    <source>
        <dbReference type="SMART" id="SM00382"/>
    </source>
</evidence>
<dbReference type="NCBIfam" id="TIGR02397">
    <property type="entry name" value="dnaX_nterm"/>
    <property type="match status" value="1"/>
</dbReference>
<organism evidence="13 14">
    <name type="scientific">PS1 clade bacterium</name>
    <dbReference type="NCBI Taxonomy" id="2175152"/>
    <lineage>
        <taxon>Bacteria</taxon>
        <taxon>Pseudomonadati</taxon>
        <taxon>Pseudomonadota</taxon>
        <taxon>Alphaproteobacteria</taxon>
        <taxon>PS1 clade</taxon>
    </lineage>
</organism>
<comment type="subunit">
    <text evidence="11">DNA polymerase III contains a core (composed of alpha, epsilon and theta chains) that associates with a tau subunit. This core dimerizes to form the POLIII' complex. PolIII' associates with the gamma complex (composed of gamma, delta, delta', psi and chi chains) and with the beta chain to form the complete DNA polymerase III complex.</text>
</comment>
<dbReference type="PANTHER" id="PTHR11669">
    <property type="entry name" value="REPLICATION FACTOR C / DNA POLYMERASE III GAMMA-TAU SUBUNIT"/>
    <property type="match status" value="1"/>
</dbReference>
<dbReference type="InterPro" id="IPR003593">
    <property type="entry name" value="AAA+_ATPase"/>
</dbReference>
<evidence type="ECO:0000256" key="2">
    <source>
        <dbReference type="ARBA" id="ARBA00022679"/>
    </source>
</evidence>
<dbReference type="AlphaFoldDB" id="A0A368DS97"/>
<dbReference type="Pfam" id="PF12169">
    <property type="entry name" value="DNA_pol3_gamma3"/>
    <property type="match status" value="1"/>
</dbReference>
<comment type="caution">
    <text evidence="13">The sequence shown here is derived from an EMBL/GenBank/DDBJ whole genome shotgun (WGS) entry which is preliminary data.</text>
</comment>
<protein>
    <recommendedName>
        <fullName evidence="11">DNA polymerase III subunit gamma/tau</fullName>
        <ecNumber evidence="11">2.7.7.7</ecNumber>
    </recommendedName>
</protein>
<evidence type="ECO:0000256" key="10">
    <source>
        <dbReference type="ARBA" id="ARBA00049244"/>
    </source>
</evidence>
<accession>A0A368DS97</accession>
<dbReference type="FunFam" id="3.40.50.300:FF:000014">
    <property type="entry name" value="DNA polymerase III subunit gamma/tau"/>
    <property type="match status" value="1"/>
</dbReference>
<feature type="domain" description="AAA+ ATPase" evidence="12">
    <location>
        <begin position="44"/>
        <end position="191"/>
    </location>
</feature>
<dbReference type="SMART" id="SM00382">
    <property type="entry name" value="AAA"/>
    <property type="match status" value="1"/>
</dbReference>
<keyword evidence="4 11" id="KW-0235">DNA replication</keyword>
<evidence type="ECO:0000313" key="13">
    <source>
        <dbReference type="EMBL" id="RCL74689.1"/>
    </source>
</evidence>
<dbReference type="GO" id="GO:0005524">
    <property type="term" value="F:ATP binding"/>
    <property type="evidence" value="ECO:0007669"/>
    <property type="project" value="UniProtKB-KW"/>
</dbReference>
<comment type="catalytic activity">
    <reaction evidence="10 11">
        <text>DNA(n) + a 2'-deoxyribonucleoside 5'-triphosphate = DNA(n+1) + diphosphate</text>
        <dbReference type="Rhea" id="RHEA:22508"/>
        <dbReference type="Rhea" id="RHEA-COMP:17339"/>
        <dbReference type="Rhea" id="RHEA-COMP:17340"/>
        <dbReference type="ChEBI" id="CHEBI:33019"/>
        <dbReference type="ChEBI" id="CHEBI:61560"/>
        <dbReference type="ChEBI" id="CHEBI:173112"/>
        <dbReference type="EC" id="2.7.7.7"/>
    </reaction>
</comment>
<comment type="function">
    <text evidence="11">DNA polymerase III is a complex, multichain enzyme responsible for most of the replicative synthesis in bacteria. This DNA polymerase also exhibits 3' to 5' exonuclease activity.</text>
</comment>
<evidence type="ECO:0000256" key="4">
    <source>
        <dbReference type="ARBA" id="ARBA00022705"/>
    </source>
</evidence>
<dbReference type="GO" id="GO:0046872">
    <property type="term" value="F:metal ion binding"/>
    <property type="evidence" value="ECO:0007669"/>
    <property type="project" value="UniProtKB-KW"/>
</dbReference>
<dbReference type="CDD" id="cd00009">
    <property type="entry name" value="AAA"/>
    <property type="match status" value="1"/>
</dbReference>
<keyword evidence="9 11" id="KW-0239">DNA-directed DNA polymerase</keyword>
<dbReference type="SUPFAM" id="SSF48019">
    <property type="entry name" value="post-AAA+ oligomerization domain-like"/>
    <property type="match status" value="1"/>
</dbReference>
<keyword evidence="7" id="KW-0862">Zinc</keyword>
<dbReference type="EMBL" id="QOQD01000001">
    <property type="protein sequence ID" value="RCL74689.1"/>
    <property type="molecule type" value="Genomic_DNA"/>
</dbReference>
<keyword evidence="6 11" id="KW-0547">Nucleotide-binding</keyword>
<dbReference type="InterPro" id="IPR050238">
    <property type="entry name" value="DNA_Rep/Repair_Clamp_Loader"/>
</dbReference>
<keyword evidence="2 11" id="KW-0808">Transferase</keyword>
<evidence type="ECO:0000256" key="3">
    <source>
        <dbReference type="ARBA" id="ARBA00022695"/>
    </source>
</evidence>
<keyword evidence="8 11" id="KW-0067">ATP-binding</keyword>
<dbReference type="GO" id="GO:0006261">
    <property type="term" value="P:DNA-templated DNA replication"/>
    <property type="evidence" value="ECO:0007669"/>
    <property type="project" value="TreeGrafter"/>
</dbReference>
<sequence>MFKLINTTEHKILARKYRPQSFSELVGQESILNTISNSIESNRISQAYLFTGIRGVGKTTIARVLARTLNYTLDNIEYSPSINLENIGLNCEAIMESRHPDVFEMDAASNTGIDNVREIINFAQTRPTMAKYKIFIIDEVHMLSRQAFNGLLKILEEPPEHVIFIFATTEIEKIPVTILSRCQKFNLQRIDSEIMIKYVFDIAQKEKVEINEKSVQIICTASEGSMRDALSILDQAISLCDGNISEDKLADMLNLNDMNFIIELFEKLILSEIDQIKKKIDQIYENGFEPISLIRDLSRVTHLASLIKIKIQIKNNYLSSDQIEKINSIIKNIDISSLIHMWQMLLRGYNEVMESFDNNVALEMLLIKLCYSSQLPPIDSLISKFEDSMDGEKNKAPAKEIKIDIKIPESYDEAKSMIIDNDIRLAGDLEKFELIEYKIGHIDLTSNDMINNATIKQIESSLKNLTNMEWTINYLGEKIETVKQITIDNIKQHYPDAQIVNEDEI</sequence>
<dbReference type="Gene3D" id="3.40.50.300">
    <property type="entry name" value="P-loop containing nucleotide triphosphate hydrolases"/>
    <property type="match status" value="1"/>
</dbReference>
<name>A0A368DS97_9PROT</name>
<dbReference type="InterPro" id="IPR012763">
    <property type="entry name" value="DNA_pol_III_sug/sutau_N"/>
</dbReference>
<dbReference type="CDD" id="cd18137">
    <property type="entry name" value="HLD_clamp_pol_III_gamma_tau"/>
    <property type="match status" value="1"/>
</dbReference>
<dbReference type="Pfam" id="PF13177">
    <property type="entry name" value="DNA_pol3_delta2"/>
    <property type="match status" value="1"/>
</dbReference>
<dbReference type="InterPro" id="IPR027417">
    <property type="entry name" value="P-loop_NTPase"/>
</dbReference>
<dbReference type="InterPro" id="IPR022754">
    <property type="entry name" value="DNA_pol_III_gamma-3"/>
</dbReference>
<evidence type="ECO:0000256" key="7">
    <source>
        <dbReference type="ARBA" id="ARBA00022833"/>
    </source>
</evidence>
<dbReference type="FunFam" id="1.10.8.60:FF:000013">
    <property type="entry name" value="DNA polymerase III subunit gamma/tau"/>
    <property type="match status" value="1"/>
</dbReference>
<evidence type="ECO:0000256" key="11">
    <source>
        <dbReference type="RuleBase" id="RU364063"/>
    </source>
</evidence>
<dbReference type="SUPFAM" id="SSF52540">
    <property type="entry name" value="P-loop containing nucleoside triphosphate hydrolases"/>
    <property type="match status" value="1"/>
</dbReference>
<gene>
    <name evidence="11 13" type="primary">dnaX</name>
    <name evidence="13" type="ORF">DBW71_00655</name>
</gene>
<reference evidence="13 14" key="1">
    <citation type="journal article" date="2018" name="Microbiome">
        <title>Fine metagenomic profile of the Mediterranean stratified and mixed water columns revealed by assembly and recruitment.</title>
        <authorList>
            <person name="Haro-Moreno J.M."/>
            <person name="Lopez-Perez M."/>
            <person name="De La Torre J.R."/>
            <person name="Picazo A."/>
            <person name="Camacho A."/>
            <person name="Rodriguez-Valera F."/>
        </authorList>
    </citation>
    <scope>NUCLEOTIDE SEQUENCE [LARGE SCALE GENOMIC DNA]</scope>
    <source>
        <strain evidence="13">MED-G57</strain>
    </source>
</reference>